<dbReference type="NCBIfam" id="TIGR01509">
    <property type="entry name" value="HAD-SF-IA-v3"/>
    <property type="match status" value="1"/>
</dbReference>
<evidence type="ECO:0000313" key="5">
    <source>
        <dbReference type="Proteomes" id="UP000295444"/>
    </source>
</evidence>
<comment type="caution">
    <text evidence="4">The sequence shown here is derived from an EMBL/GenBank/DDBJ whole genome shotgun (WGS) entry which is preliminary data.</text>
</comment>
<dbReference type="Proteomes" id="UP000295444">
    <property type="component" value="Unassembled WGS sequence"/>
</dbReference>
<keyword evidence="3" id="KW-0460">Magnesium</keyword>
<gene>
    <name evidence="4" type="ORF">EV186_1011775</name>
</gene>
<accession>A0A4R6SP60</accession>
<dbReference type="SUPFAM" id="SSF56784">
    <property type="entry name" value="HAD-like"/>
    <property type="match status" value="1"/>
</dbReference>
<dbReference type="GO" id="GO:0016787">
    <property type="term" value="F:hydrolase activity"/>
    <property type="evidence" value="ECO:0007669"/>
    <property type="project" value="UniProtKB-KW"/>
</dbReference>
<comment type="cofactor">
    <cofactor evidence="1">
        <name>Mg(2+)</name>
        <dbReference type="ChEBI" id="CHEBI:18420"/>
    </cofactor>
</comment>
<dbReference type="RefSeq" id="WP_133848483.1">
    <property type="nucleotide sequence ID" value="NZ_SNXZ01000001.1"/>
</dbReference>
<dbReference type="GO" id="GO:0044281">
    <property type="term" value="P:small molecule metabolic process"/>
    <property type="evidence" value="ECO:0007669"/>
    <property type="project" value="UniProtKB-ARBA"/>
</dbReference>
<dbReference type="PRINTS" id="PR00413">
    <property type="entry name" value="HADHALOGNASE"/>
</dbReference>
<evidence type="ECO:0000256" key="2">
    <source>
        <dbReference type="ARBA" id="ARBA00022801"/>
    </source>
</evidence>
<reference evidence="4 5" key="1">
    <citation type="submission" date="2019-03" db="EMBL/GenBank/DDBJ databases">
        <title>Genomic Encyclopedia of Type Strains, Phase IV (KMG-IV): sequencing the most valuable type-strain genomes for metagenomic binning, comparative biology and taxonomic classification.</title>
        <authorList>
            <person name="Goeker M."/>
        </authorList>
    </citation>
    <scope>NUCLEOTIDE SEQUENCE [LARGE SCALE GENOMIC DNA]</scope>
    <source>
        <strain evidence="4 5">DSM 45361</strain>
    </source>
</reference>
<dbReference type="PANTHER" id="PTHR46470">
    <property type="entry name" value="N-ACYLNEURAMINATE-9-PHOSPHATASE"/>
    <property type="match status" value="1"/>
</dbReference>
<organism evidence="4 5">
    <name type="scientific">Labedaea rhizosphaerae</name>
    <dbReference type="NCBI Taxonomy" id="598644"/>
    <lineage>
        <taxon>Bacteria</taxon>
        <taxon>Bacillati</taxon>
        <taxon>Actinomycetota</taxon>
        <taxon>Actinomycetes</taxon>
        <taxon>Pseudonocardiales</taxon>
        <taxon>Pseudonocardiaceae</taxon>
        <taxon>Labedaea</taxon>
    </lineage>
</organism>
<dbReference type="Pfam" id="PF00702">
    <property type="entry name" value="Hydrolase"/>
    <property type="match status" value="1"/>
</dbReference>
<dbReference type="NCBIfam" id="TIGR01549">
    <property type="entry name" value="HAD-SF-IA-v1"/>
    <property type="match status" value="1"/>
</dbReference>
<evidence type="ECO:0000313" key="4">
    <source>
        <dbReference type="EMBL" id="TDQ05797.1"/>
    </source>
</evidence>
<keyword evidence="2 4" id="KW-0378">Hydrolase</keyword>
<name>A0A4R6SP60_LABRH</name>
<protein>
    <submittedName>
        <fullName evidence="4">Putative hydrolase of the HAD superfamily</fullName>
    </submittedName>
</protein>
<dbReference type="InterPro" id="IPR051400">
    <property type="entry name" value="HAD-like_hydrolase"/>
</dbReference>
<dbReference type="AlphaFoldDB" id="A0A4R6SP60"/>
<dbReference type="SFLD" id="SFLDG01129">
    <property type="entry name" value="C1.5:_HAD__Beta-PGM__Phosphata"/>
    <property type="match status" value="1"/>
</dbReference>
<dbReference type="Gene3D" id="3.40.50.1000">
    <property type="entry name" value="HAD superfamily/HAD-like"/>
    <property type="match status" value="1"/>
</dbReference>
<sequence length="237" mass="26230">MSDSRIDAVIFDWGGTLTPWKTMVPLDIWRSYADALHPDDPDRAGEVAAAILAAEDARWNTARTRHIAFTVAHVLQDAGVDESEAALTAYRAAIEFATFTDPDAETMLRQLRERGLRTGVLSSTAWPADWHEEFLRRDGILDLFDGVVWSSDLDYTKPHADAFRAAMSAVGVEDPERCVYVGDRPYDDVHGAQTIGMRAVLIPNSDIPAEQQVPIDVTPDAVITSLADLPAVIDRWR</sequence>
<proteinExistence type="predicted"/>
<dbReference type="EMBL" id="SNXZ01000001">
    <property type="protein sequence ID" value="TDQ05797.1"/>
    <property type="molecule type" value="Genomic_DNA"/>
</dbReference>
<dbReference type="InterPro" id="IPR006439">
    <property type="entry name" value="HAD-SF_hydro_IA"/>
</dbReference>
<keyword evidence="5" id="KW-1185">Reference proteome</keyword>
<dbReference type="SFLD" id="SFLDS00003">
    <property type="entry name" value="Haloacid_Dehalogenase"/>
    <property type="match status" value="1"/>
</dbReference>
<evidence type="ECO:0000256" key="3">
    <source>
        <dbReference type="ARBA" id="ARBA00022842"/>
    </source>
</evidence>
<dbReference type="InterPro" id="IPR023214">
    <property type="entry name" value="HAD_sf"/>
</dbReference>
<dbReference type="InterPro" id="IPR036412">
    <property type="entry name" value="HAD-like_sf"/>
</dbReference>
<dbReference type="OrthoDB" id="9810501at2"/>
<evidence type="ECO:0000256" key="1">
    <source>
        <dbReference type="ARBA" id="ARBA00001946"/>
    </source>
</evidence>